<dbReference type="Proteomes" id="UP001168640">
    <property type="component" value="Unassembled WGS sequence"/>
</dbReference>
<accession>A0ABT8VYD9</accession>
<reference evidence="1" key="1">
    <citation type="submission" date="2023-07" db="EMBL/GenBank/DDBJ databases">
        <title>Marinobacter sp. chi1 genome sequencing and assembly.</title>
        <authorList>
            <person name="Park S."/>
        </authorList>
    </citation>
    <scope>NUCLEOTIDE SEQUENCE</scope>
    <source>
        <strain evidence="1">Chi1</strain>
    </source>
</reference>
<proteinExistence type="predicted"/>
<gene>
    <name evidence="1" type="ORF">QVZ43_04640</name>
</gene>
<sequence length="106" mass="11854">MFASIRMTFGFNAALKALGIDPAKIDLSFRRCVQSMALEEGYNAKEAATFMFYQLPLGRVPLDTELKMLAWVSQGKMGSDVIEKAQRAEIQVMLPLEEVGHLDLSR</sequence>
<evidence type="ECO:0000313" key="2">
    <source>
        <dbReference type="Proteomes" id="UP001168640"/>
    </source>
</evidence>
<keyword evidence="2" id="KW-1185">Reference proteome</keyword>
<protein>
    <submittedName>
        <fullName evidence="1">Uncharacterized protein</fullName>
    </submittedName>
</protein>
<dbReference type="EMBL" id="JAUMIS010000001">
    <property type="protein sequence ID" value="MDO3720997.1"/>
    <property type="molecule type" value="Genomic_DNA"/>
</dbReference>
<name>A0ABT8VYD9_9GAMM</name>
<evidence type="ECO:0000313" key="1">
    <source>
        <dbReference type="EMBL" id="MDO3720997.1"/>
    </source>
</evidence>
<organism evidence="1 2">
    <name type="scientific">Marinobacter suaedae</name>
    <dbReference type="NCBI Taxonomy" id="3057675"/>
    <lineage>
        <taxon>Bacteria</taxon>
        <taxon>Pseudomonadati</taxon>
        <taxon>Pseudomonadota</taxon>
        <taxon>Gammaproteobacteria</taxon>
        <taxon>Pseudomonadales</taxon>
        <taxon>Marinobacteraceae</taxon>
        <taxon>Marinobacter</taxon>
    </lineage>
</organism>
<dbReference type="RefSeq" id="WP_302909046.1">
    <property type="nucleotide sequence ID" value="NZ_JAUMIS010000001.1"/>
</dbReference>
<comment type="caution">
    <text evidence="1">The sequence shown here is derived from an EMBL/GenBank/DDBJ whole genome shotgun (WGS) entry which is preliminary data.</text>
</comment>